<organism evidence="8 9">
    <name type="scientific">Arthrobacter bambusae</name>
    <dbReference type="NCBI Taxonomy" id="1338426"/>
    <lineage>
        <taxon>Bacteria</taxon>
        <taxon>Bacillati</taxon>
        <taxon>Actinomycetota</taxon>
        <taxon>Actinomycetes</taxon>
        <taxon>Micrococcales</taxon>
        <taxon>Micrococcaceae</taxon>
        <taxon>Arthrobacter</taxon>
    </lineage>
</organism>
<dbReference type="InterPro" id="IPR029061">
    <property type="entry name" value="THDP-binding"/>
</dbReference>
<dbReference type="PANTHER" id="PTHR18968">
    <property type="entry name" value="THIAMINE PYROPHOSPHATE ENZYMES"/>
    <property type="match status" value="1"/>
</dbReference>
<evidence type="ECO:0000313" key="8">
    <source>
        <dbReference type="EMBL" id="MET4538421.1"/>
    </source>
</evidence>
<feature type="domain" description="Thiamine pyrophosphate enzyme central" evidence="5">
    <location>
        <begin position="215"/>
        <end position="342"/>
    </location>
</feature>
<evidence type="ECO:0000313" key="9">
    <source>
        <dbReference type="Proteomes" id="UP001549307"/>
    </source>
</evidence>
<proteinExistence type="inferred from homology"/>
<dbReference type="Pfam" id="PF00205">
    <property type="entry name" value="TPP_enzyme_M"/>
    <property type="match status" value="1"/>
</dbReference>
<evidence type="ECO:0000259" key="5">
    <source>
        <dbReference type="Pfam" id="PF00205"/>
    </source>
</evidence>
<dbReference type="CDD" id="cd07035">
    <property type="entry name" value="TPP_PYR_POX_like"/>
    <property type="match status" value="1"/>
</dbReference>
<dbReference type="InterPro" id="IPR012000">
    <property type="entry name" value="Thiamin_PyroP_enz_cen_dom"/>
</dbReference>
<evidence type="ECO:0000256" key="3">
    <source>
        <dbReference type="RuleBase" id="RU362132"/>
    </source>
</evidence>
<evidence type="ECO:0000256" key="4">
    <source>
        <dbReference type="SAM" id="MobiDB-lite"/>
    </source>
</evidence>
<dbReference type="CDD" id="cd00568">
    <property type="entry name" value="TPP_enzymes"/>
    <property type="match status" value="1"/>
</dbReference>
<dbReference type="Pfam" id="PF02775">
    <property type="entry name" value="TPP_enzyme_C"/>
    <property type="match status" value="1"/>
</dbReference>
<dbReference type="Gene3D" id="3.40.50.970">
    <property type="match status" value="2"/>
</dbReference>
<dbReference type="SUPFAM" id="SSF52518">
    <property type="entry name" value="Thiamin diphosphate-binding fold (THDP-binding)"/>
    <property type="match status" value="2"/>
</dbReference>
<evidence type="ECO:0000256" key="1">
    <source>
        <dbReference type="ARBA" id="ARBA00007812"/>
    </source>
</evidence>
<comment type="caution">
    <text evidence="8">The sequence shown here is derived from an EMBL/GenBank/DDBJ whole genome shotgun (WGS) entry which is preliminary data.</text>
</comment>
<dbReference type="PANTHER" id="PTHR18968:SF13">
    <property type="entry name" value="ACETOLACTATE SYNTHASE CATALYTIC SUBUNIT, MITOCHONDRIAL"/>
    <property type="match status" value="1"/>
</dbReference>
<evidence type="ECO:0000259" key="6">
    <source>
        <dbReference type="Pfam" id="PF02775"/>
    </source>
</evidence>
<evidence type="ECO:0000256" key="2">
    <source>
        <dbReference type="ARBA" id="ARBA00023052"/>
    </source>
</evidence>
<feature type="region of interest" description="Disordered" evidence="4">
    <location>
        <begin position="1"/>
        <end position="20"/>
    </location>
</feature>
<feature type="domain" description="Thiamine pyrophosphate enzyme TPP-binding" evidence="6">
    <location>
        <begin position="409"/>
        <end position="540"/>
    </location>
</feature>
<reference evidence="8 9" key="1">
    <citation type="submission" date="2024-06" db="EMBL/GenBank/DDBJ databases">
        <title>Sorghum-associated microbial communities from plants grown in Nebraska, USA.</title>
        <authorList>
            <person name="Schachtman D."/>
        </authorList>
    </citation>
    <scope>NUCLEOTIDE SEQUENCE [LARGE SCALE GENOMIC DNA]</scope>
    <source>
        <strain evidence="8 9">3552</strain>
    </source>
</reference>
<accession>A0ABV2P1F0</accession>
<keyword evidence="2 3" id="KW-0786">Thiamine pyrophosphate</keyword>
<dbReference type="InterPro" id="IPR045229">
    <property type="entry name" value="TPP_enz"/>
</dbReference>
<protein>
    <submittedName>
        <fullName evidence="8">Thiamine pyrophosphate-dependent acetolactate synthase large subunit-like protein</fullName>
    </submittedName>
</protein>
<dbReference type="InterPro" id="IPR011766">
    <property type="entry name" value="TPP_enzyme_TPP-bd"/>
</dbReference>
<dbReference type="InterPro" id="IPR029035">
    <property type="entry name" value="DHS-like_NAD/FAD-binding_dom"/>
</dbReference>
<keyword evidence="9" id="KW-1185">Reference proteome</keyword>
<dbReference type="Proteomes" id="UP001549307">
    <property type="component" value="Unassembled WGS sequence"/>
</dbReference>
<comment type="similarity">
    <text evidence="1 3">Belongs to the TPP enzyme family.</text>
</comment>
<sequence length="573" mass="60721">MNENQSVLEAPTQQECTEPTAAQDGTITVAELVGRILAQLGVGQVFGVIGSGNFHVTNSLRRQGVPYIATRHEAGAITMADAYARTSDQLAVMTTHQGCGLTNAITGIGEAAKSRTPLLVLAADSAGSAVRSNFKIDQDSLIRSVGAVSERVHSAQSAVADTVRAYRTAVHGRRTVVLNLPLDVQSQEAPSDTPSSQLSIPDVLSTRANRQSVLQLVDMLKQAERPVFIAGRGARDARDALIQLADHTGALLATSAVANGLFQGHPYNLGISGGFSSPLTAEIIAGADLIIGWGASMNMWTMRHGKMIGAGTKVVQIDSESGALGATVRLDLAVHGDVEETASDALNVLKSDEPRQGYRQGDMRKQLALKSRWNDTVTENLSTENTIDPRLLSQMLDKMLPQERTVAVDSGNFVGYPSAYFRVPDHHGSCFTQSFQSVGLGLSTALGAAVARPDRLPVLGVGDGGFLMGIAELETAVRLRIPLVIVIYNDNAYGAEVHHFGREEDLSIVTFPEADLAAIGRGYGATGVTVRGADDLTAVQAWLDGPRTTPLVIDAKISSDGGAWWLEEAFAGH</sequence>
<feature type="compositionally biased region" description="Polar residues" evidence="4">
    <location>
        <begin position="1"/>
        <end position="17"/>
    </location>
</feature>
<dbReference type="EMBL" id="JBEPSN010000001">
    <property type="protein sequence ID" value="MET4538421.1"/>
    <property type="molecule type" value="Genomic_DNA"/>
</dbReference>
<dbReference type="Gene3D" id="3.40.50.1220">
    <property type="entry name" value="TPP-binding domain"/>
    <property type="match status" value="1"/>
</dbReference>
<dbReference type="SUPFAM" id="SSF52467">
    <property type="entry name" value="DHS-like NAD/FAD-binding domain"/>
    <property type="match status" value="1"/>
</dbReference>
<dbReference type="InterPro" id="IPR012001">
    <property type="entry name" value="Thiamin_PyroP_enz_TPP-bd_dom"/>
</dbReference>
<dbReference type="Pfam" id="PF02776">
    <property type="entry name" value="TPP_enzyme_N"/>
    <property type="match status" value="1"/>
</dbReference>
<gene>
    <name evidence="8" type="ORF">ABIE37_000176</name>
</gene>
<name>A0ABV2P1F0_9MICC</name>
<evidence type="ECO:0000259" key="7">
    <source>
        <dbReference type="Pfam" id="PF02776"/>
    </source>
</evidence>
<feature type="domain" description="Thiamine pyrophosphate enzyme N-terminal TPP-binding" evidence="7">
    <location>
        <begin position="28"/>
        <end position="129"/>
    </location>
</feature>